<dbReference type="SUPFAM" id="SSF56112">
    <property type="entry name" value="Protein kinase-like (PK-like)"/>
    <property type="match status" value="1"/>
</dbReference>
<feature type="binding site" evidence="5">
    <location>
        <position position="58"/>
    </location>
    <ligand>
        <name>ATP</name>
        <dbReference type="ChEBI" id="CHEBI:30616"/>
    </ligand>
</feature>
<dbReference type="InterPro" id="IPR008271">
    <property type="entry name" value="Ser/Thr_kinase_AS"/>
</dbReference>
<dbReference type="CDD" id="cd14014">
    <property type="entry name" value="STKc_PknB_like"/>
    <property type="match status" value="1"/>
</dbReference>
<protein>
    <submittedName>
        <fullName evidence="7">Serine/threonine protein kinase</fullName>
    </submittedName>
</protein>
<evidence type="ECO:0000256" key="1">
    <source>
        <dbReference type="ARBA" id="ARBA00022679"/>
    </source>
</evidence>
<dbReference type="Pfam" id="PF00069">
    <property type="entry name" value="Pkinase"/>
    <property type="match status" value="1"/>
</dbReference>
<keyword evidence="4 5" id="KW-0067">ATP-binding</keyword>
<dbReference type="InterPro" id="IPR019734">
    <property type="entry name" value="TPR_rpt"/>
</dbReference>
<keyword evidence="3 7" id="KW-0418">Kinase</keyword>
<dbReference type="Proteomes" id="UP000603141">
    <property type="component" value="Unassembled WGS sequence"/>
</dbReference>
<dbReference type="PROSITE" id="PS00108">
    <property type="entry name" value="PROTEIN_KINASE_ST"/>
    <property type="match status" value="1"/>
</dbReference>
<keyword evidence="1" id="KW-0808">Transferase</keyword>
<dbReference type="PROSITE" id="PS00107">
    <property type="entry name" value="PROTEIN_KINASE_ATP"/>
    <property type="match status" value="1"/>
</dbReference>
<dbReference type="Pfam" id="PF13374">
    <property type="entry name" value="TPR_10"/>
    <property type="match status" value="1"/>
</dbReference>
<evidence type="ECO:0000256" key="5">
    <source>
        <dbReference type="PROSITE-ProRule" id="PRU10141"/>
    </source>
</evidence>
<dbReference type="PANTHER" id="PTHR43289:SF6">
    <property type="entry name" value="SERINE_THREONINE-PROTEIN KINASE NEKL-3"/>
    <property type="match status" value="1"/>
</dbReference>
<keyword evidence="7" id="KW-0723">Serine/threonine-protein kinase</keyword>
<dbReference type="PANTHER" id="PTHR43289">
    <property type="entry name" value="MITOGEN-ACTIVATED PROTEIN KINASE KINASE KINASE 20-RELATED"/>
    <property type="match status" value="1"/>
</dbReference>
<evidence type="ECO:0000256" key="4">
    <source>
        <dbReference type="ARBA" id="ARBA00022840"/>
    </source>
</evidence>
<dbReference type="SMART" id="SM00028">
    <property type="entry name" value="TPR"/>
    <property type="match status" value="4"/>
</dbReference>
<dbReference type="PROSITE" id="PS50011">
    <property type="entry name" value="PROTEIN_KINASE_DOM"/>
    <property type="match status" value="1"/>
</dbReference>
<keyword evidence="2 5" id="KW-0547">Nucleotide-binding</keyword>
<evidence type="ECO:0000313" key="8">
    <source>
        <dbReference type="Proteomes" id="UP000603141"/>
    </source>
</evidence>
<dbReference type="InterPro" id="IPR011009">
    <property type="entry name" value="Kinase-like_dom_sf"/>
</dbReference>
<evidence type="ECO:0000256" key="2">
    <source>
        <dbReference type="ARBA" id="ARBA00022741"/>
    </source>
</evidence>
<sequence length="972" mass="108371">MSGNSLHNIPSGVSRQIVDLPGDMIDRYRLIEPLGEGSFGSVWSAFQTEPVQRRVAIKMIKRGMDSDEITARFLAESQTLALMDHPNIAAILDVGTTNEGRPFFTMELVNGEPLADYCESRNLSHRDRLRLFIPVCNAVQHAHQKSVIHRDLKPSNILVSEVDGRPVPKIIDFGIAMGPADETVFASPNAIAGTLPYTSPEQLAHPSDIDTRSDVYSLGAVLYQLLTGKPPLVDDSISYEEALRRIREDSPQKPSACLAKDPNLQKARKYCHGEVDAIVMKALAKDLRWRYDTASALAEDIQRFLINLPVSARPPSTSYRFKKFARRNQIPLLAAALTIFVLVAGATISLKQAREARKSRWIAEQKKKEALINFTRAKSVVDQYLSRVTENPKLNEADFLKLRRDLLESAMPFFEELVKYTGSDWELLKNQAWAAGRLAEIYGSLGETGKSQEKYHLAISIDEQLIAQFPNNPLYQADLTLHCNNFGASIMPEDALPVLHRSLSIGRQLVARFPTNEVYLKGLMITLQNLGYALSELHRPMEATPLFNEALQIGKQLVALSPDDPENQAHLVTSLTNYASNRASTDSKSAIESYQEALSILNSLVEDSPKSYSYRGILATTLSNFGTTLAMAGQPDAAKEEIQQAIHINRRLVHEFPSMPSPRLQLATALLFLGDLDSAGNQFKSAEEVYNESLSIYRALSDQYPEVPQYAYQGSMALSRLTKISHIQSNWPQMEKQSADAIQLARQALALAPESVDYQNSWKVALFNHAIACLSNDEFDSGLADAIEFGKMLDESWQSNEAAALLFAAAVAELPEAKSDLRDSLGEQAAGFLEHAIELNYPKMDSFKDDPNFSSLRRFDAFMGLQPKPADLNDRSPSSFHFDYPHDDPGVRQWTKSGDRWIERFPSGKEDQFKSLLRIRVEGISGTEIENIADPTVHFFIPDIGAEQPYRFRMRSASGKWSNAGVITDLTE</sequence>
<dbReference type="InterPro" id="IPR000719">
    <property type="entry name" value="Prot_kinase_dom"/>
</dbReference>
<reference evidence="7" key="1">
    <citation type="submission" date="2021-01" db="EMBL/GenBank/DDBJ databases">
        <title>Modified the classification status of verrucomicrobia.</title>
        <authorList>
            <person name="Feng X."/>
        </authorList>
    </citation>
    <scope>NUCLEOTIDE SEQUENCE</scope>
    <source>
        <strain evidence="7">KCTC 22041</strain>
    </source>
</reference>
<dbReference type="Gene3D" id="1.25.40.10">
    <property type="entry name" value="Tetratricopeptide repeat domain"/>
    <property type="match status" value="2"/>
</dbReference>
<dbReference type="EMBL" id="JAENIJ010000003">
    <property type="protein sequence ID" value="MBK1881315.1"/>
    <property type="molecule type" value="Genomic_DNA"/>
</dbReference>
<dbReference type="InterPro" id="IPR011990">
    <property type="entry name" value="TPR-like_helical_dom_sf"/>
</dbReference>
<dbReference type="GO" id="GO:0005524">
    <property type="term" value="F:ATP binding"/>
    <property type="evidence" value="ECO:0007669"/>
    <property type="project" value="UniProtKB-UniRule"/>
</dbReference>
<evidence type="ECO:0000256" key="3">
    <source>
        <dbReference type="ARBA" id="ARBA00022777"/>
    </source>
</evidence>
<dbReference type="InterPro" id="IPR017441">
    <property type="entry name" value="Protein_kinase_ATP_BS"/>
</dbReference>
<dbReference type="SMART" id="SM00220">
    <property type="entry name" value="S_TKc"/>
    <property type="match status" value="1"/>
</dbReference>
<dbReference type="Gene3D" id="3.30.200.20">
    <property type="entry name" value="Phosphorylase Kinase, domain 1"/>
    <property type="match status" value="1"/>
</dbReference>
<evidence type="ECO:0000259" key="6">
    <source>
        <dbReference type="PROSITE" id="PS50011"/>
    </source>
</evidence>
<feature type="domain" description="Protein kinase" evidence="6">
    <location>
        <begin position="28"/>
        <end position="305"/>
    </location>
</feature>
<name>A0A934VUN2_9BACT</name>
<dbReference type="GO" id="GO:0004674">
    <property type="term" value="F:protein serine/threonine kinase activity"/>
    <property type="evidence" value="ECO:0007669"/>
    <property type="project" value="UniProtKB-KW"/>
</dbReference>
<organism evidence="7 8">
    <name type="scientific">Luteolibacter pohnpeiensis</name>
    <dbReference type="NCBI Taxonomy" id="454153"/>
    <lineage>
        <taxon>Bacteria</taxon>
        <taxon>Pseudomonadati</taxon>
        <taxon>Verrucomicrobiota</taxon>
        <taxon>Verrucomicrobiia</taxon>
        <taxon>Verrucomicrobiales</taxon>
        <taxon>Verrucomicrobiaceae</taxon>
        <taxon>Luteolibacter</taxon>
    </lineage>
</organism>
<accession>A0A934VUN2</accession>
<evidence type="ECO:0000313" key="7">
    <source>
        <dbReference type="EMBL" id="MBK1881315.1"/>
    </source>
</evidence>
<dbReference type="RefSeq" id="WP_200267400.1">
    <property type="nucleotide sequence ID" value="NZ_JAENIJ010000003.1"/>
</dbReference>
<dbReference type="AlphaFoldDB" id="A0A934VUN2"/>
<comment type="caution">
    <text evidence="7">The sequence shown here is derived from an EMBL/GenBank/DDBJ whole genome shotgun (WGS) entry which is preliminary data.</text>
</comment>
<proteinExistence type="predicted"/>
<gene>
    <name evidence="7" type="ORF">JIN85_02745</name>
</gene>
<dbReference type="Gene3D" id="1.10.510.10">
    <property type="entry name" value="Transferase(Phosphotransferase) domain 1"/>
    <property type="match status" value="1"/>
</dbReference>
<keyword evidence="8" id="KW-1185">Reference proteome</keyword>
<dbReference type="SUPFAM" id="SSF48452">
    <property type="entry name" value="TPR-like"/>
    <property type="match status" value="2"/>
</dbReference>